<proteinExistence type="predicted"/>
<name>A0A7S0MWV5_9CRYP</name>
<dbReference type="EMBL" id="HBEZ01051626">
    <property type="protein sequence ID" value="CAD8653697.1"/>
    <property type="molecule type" value="Transcribed_RNA"/>
</dbReference>
<reference evidence="2" key="1">
    <citation type="submission" date="2021-01" db="EMBL/GenBank/DDBJ databases">
        <authorList>
            <person name="Corre E."/>
            <person name="Pelletier E."/>
            <person name="Niang G."/>
            <person name="Scheremetjew M."/>
            <person name="Finn R."/>
            <person name="Kale V."/>
            <person name="Holt S."/>
            <person name="Cochrane G."/>
            <person name="Meng A."/>
            <person name="Brown T."/>
            <person name="Cohen L."/>
        </authorList>
    </citation>
    <scope>NUCLEOTIDE SEQUENCE</scope>
    <source>
        <strain evidence="2">CCAP979/52</strain>
    </source>
</reference>
<protein>
    <submittedName>
        <fullName evidence="2">Uncharacterized protein</fullName>
    </submittedName>
</protein>
<accession>A0A7S0MWV5</accession>
<feature type="region of interest" description="Disordered" evidence="1">
    <location>
        <begin position="75"/>
        <end position="105"/>
    </location>
</feature>
<gene>
    <name evidence="2" type="ORF">CCUR1050_LOCUS28304</name>
</gene>
<organism evidence="2">
    <name type="scientific">Cryptomonas curvata</name>
    <dbReference type="NCBI Taxonomy" id="233186"/>
    <lineage>
        <taxon>Eukaryota</taxon>
        <taxon>Cryptophyceae</taxon>
        <taxon>Cryptomonadales</taxon>
        <taxon>Cryptomonadaceae</taxon>
        <taxon>Cryptomonas</taxon>
    </lineage>
</organism>
<evidence type="ECO:0000313" key="2">
    <source>
        <dbReference type="EMBL" id="CAD8653697.1"/>
    </source>
</evidence>
<dbReference type="AlphaFoldDB" id="A0A7S0MWV5"/>
<sequence>MFADIHTFTALAQGGSTPVPIYFGAAHISNANVSTHLGDNFDAPVGSSSGVGAFNGYSSINAVWADTTDMDNLRADGSGELEVDSSKGTGYGNTVHTSSANDTSY</sequence>
<feature type="compositionally biased region" description="Polar residues" evidence="1">
    <location>
        <begin position="86"/>
        <end position="105"/>
    </location>
</feature>
<evidence type="ECO:0000256" key="1">
    <source>
        <dbReference type="SAM" id="MobiDB-lite"/>
    </source>
</evidence>